<dbReference type="Pfam" id="PF00589">
    <property type="entry name" value="Phage_integrase"/>
    <property type="match status" value="1"/>
</dbReference>
<dbReference type="Gene3D" id="1.10.443.10">
    <property type="entry name" value="Intergrase catalytic core"/>
    <property type="match status" value="1"/>
</dbReference>
<keyword evidence="2" id="KW-0233">DNA recombination</keyword>
<dbReference type="InterPro" id="IPR013762">
    <property type="entry name" value="Integrase-like_cat_sf"/>
</dbReference>
<dbReference type="InterPro" id="IPR044068">
    <property type="entry name" value="CB"/>
</dbReference>
<evidence type="ECO:0000313" key="5">
    <source>
        <dbReference type="EMBL" id="KAA6339190.1"/>
    </source>
</evidence>
<dbReference type="Gene3D" id="1.10.150.130">
    <property type="match status" value="1"/>
</dbReference>
<comment type="caution">
    <text evidence="5">The sequence shown here is derived from an EMBL/GenBank/DDBJ whole genome shotgun (WGS) entry which is preliminary data.</text>
</comment>
<dbReference type="InterPro" id="IPR011010">
    <property type="entry name" value="DNA_brk_join_enz"/>
</dbReference>
<sequence>MVTKFQKFLGKNDLSKSTVTSYVWAINHFLNQYEKIDKENLLAYKGYLIEHFKPQTVNLRLQALNKYLEFIQKERLKLKFVKVQQKNFLENVVSDADYKFMKTKLKTDGHTEWYFVVWFLTATGARISELLQIKAEHVETGYLDMYTKGGKVRRLYIPKKLREEAVKWLKEKSLSSGYIFRNRFGERITARGISQQLKHFAGKYGLNTKVIYPHSFRHRFAKNFLDKFNDIALLADLMGHESIETTRIYLRRTASEQQMIVDKVVTW</sequence>
<organism evidence="5">
    <name type="scientific">termite gut metagenome</name>
    <dbReference type="NCBI Taxonomy" id="433724"/>
    <lineage>
        <taxon>unclassified sequences</taxon>
        <taxon>metagenomes</taxon>
        <taxon>organismal metagenomes</taxon>
    </lineage>
</organism>
<dbReference type="InterPro" id="IPR010998">
    <property type="entry name" value="Integrase_recombinase_N"/>
</dbReference>
<evidence type="ECO:0000256" key="1">
    <source>
        <dbReference type="ARBA" id="ARBA00023125"/>
    </source>
</evidence>
<protein>
    <submittedName>
        <fullName evidence="5">Tyrosine recombinase XerC</fullName>
    </submittedName>
</protein>
<dbReference type="GO" id="GO:0006310">
    <property type="term" value="P:DNA recombination"/>
    <property type="evidence" value="ECO:0007669"/>
    <property type="project" value="UniProtKB-KW"/>
</dbReference>
<gene>
    <name evidence="5" type="ORF">EZS27_012854</name>
</gene>
<dbReference type="AlphaFoldDB" id="A0A5J4S1A0"/>
<evidence type="ECO:0000259" key="4">
    <source>
        <dbReference type="PROSITE" id="PS51900"/>
    </source>
</evidence>
<reference evidence="5" key="1">
    <citation type="submission" date="2019-03" db="EMBL/GenBank/DDBJ databases">
        <title>Single cell metagenomics reveals metabolic interactions within the superorganism composed of flagellate Streblomastix strix and complex community of Bacteroidetes bacteria on its surface.</title>
        <authorList>
            <person name="Treitli S.C."/>
            <person name="Kolisko M."/>
            <person name="Husnik F."/>
            <person name="Keeling P."/>
            <person name="Hampl V."/>
        </authorList>
    </citation>
    <scope>NUCLEOTIDE SEQUENCE</scope>
    <source>
        <strain evidence="5">STM</strain>
    </source>
</reference>
<dbReference type="InterPro" id="IPR050090">
    <property type="entry name" value="Tyrosine_recombinase_XerCD"/>
</dbReference>
<dbReference type="PROSITE" id="PS51898">
    <property type="entry name" value="TYR_RECOMBINASE"/>
    <property type="match status" value="1"/>
</dbReference>
<evidence type="ECO:0000256" key="2">
    <source>
        <dbReference type="ARBA" id="ARBA00023172"/>
    </source>
</evidence>
<dbReference type="PANTHER" id="PTHR30349">
    <property type="entry name" value="PHAGE INTEGRASE-RELATED"/>
    <property type="match status" value="1"/>
</dbReference>
<dbReference type="InterPro" id="IPR002104">
    <property type="entry name" value="Integrase_catalytic"/>
</dbReference>
<evidence type="ECO:0000259" key="3">
    <source>
        <dbReference type="PROSITE" id="PS51898"/>
    </source>
</evidence>
<dbReference type="SUPFAM" id="SSF56349">
    <property type="entry name" value="DNA breaking-rejoining enzymes"/>
    <property type="match status" value="1"/>
</dbReference>
<dbReference type="EMBL" id="SNRY01000556">
    <property type="protein sequence ID" value="KAA6339190.1"/>
    <property type="molecule type" value="Genomic_DNA"/>
</dbReference>
<accession>A0A5J4S1A0</accession>
<feature type="domain" description="Tyr recombinase" evidence="3">
    <location>
        <begin position="75"/>
        <end position="262"/>
    </location>
</feature>
<dbReference type="GO" id="GO:0015074">
    <property type="term" value="P:DNA integration"/>
    <property type="evidence" value="ECO:0007669"/>
    <property type="project" value="InterPro"/>
</dbReference>
<dbReference type="PROSITE" id="PS51900">
    <property type="entry name" value="CB"/>
    <property type="match status" value="1"/>
</dbReference>
<feature type="domain" description="Core-binding (CB)" evidence="4">
    <location>
        <begin position="1"/>
        <end position="72"/>
    </location>
</feature>
<dbReference type="GO" id="GO:0003677">
    <property type="term" value="F:DNA binding"/>
    <property type="evidence" value="ECO:0007669"/>
    <property type="project" value="UniProtKB-KW"/>
</dbReference>
<keyword evidence="1" id="KW-0238">DNA-binding</keyword>
<name>A0A5J4S1A0_9ZZZZ</name>
<dbReference type="PANTHER" id="PTHR30349:SF89">
    <property type="entry name" value="INTEGRASE_RECOMBINASE"/>
    <property type="match status" value="1"/>
</dbReference>
<proteinExistence type="predicted"/>